<accession>A0A167SXK4</accession>
<gene>
    <name evidence="2" type="ORF">EN45_062180</name>
</gene>
<dbReference type="EMBL" id="CM002799">
    <property type="protein sequence ID" value="KZN87657.1"/>
    <property type="molecule type" value="Genomic_DNA"/>
</dbReference>
<feature type="compositionally biased region" description="Acidic residues" evidence="1">
    <location>
        <begin position="12"/>
        <end position="21"/>
    </location>
</feature>
<name>A0A167SXK4_PENCH</name>
<reference evidence="2" key="1">
    <citation type="journal article" date="2014" name="Genome Announc.">
        <title>Complete sequencing and chromosome-scale genome assembly of the industrial progenitor strain P2niaD18 from the penicillin producer Penicillium chrysogenum.</title>
        <authorList>
            <person name="Specht T."/>
            <person name="Dahlmann T.A."/>
            <person name="Zadra I."/>
            <person name="Kurnsteiner H."/>
            <person name="Kuck U."/>
        </authorList>
    </citation>
    <scope>NUCLEOTIDE SEQUENCE [LARGE SCALE GENOMIC DNA]</scope>
    <source>
        <strain evidence="2">P2niaD18</strain>
    </source>
</reference>
<dbReference type="AlphaFoldDB" id="A0A167SXK4"/>
<organism evidence="2">
    <name type="scientific">Penicillium chrysogenum</name>
    <name type="common">Penicillium notatum</name>
    <dbReference type="NCBI Taxonomy" id="5076"/>
    <lineage>
        <taxon>Eukaryota</taxon>
        <taxon>Fungi</taxon>
        <taxon>Dikarya</taxon>
        <taxon>Ascomycota</taxon>
        <taxon>Pezizomycotina</taxon>
        <taxon>Eurotiomycetes</taxon>
        <taxon>Eurotiomycetidae</taxon>
        <taxon>Eurotiales</taxon>
        <taxon>Aspergillaceae</taxon>
        <taxon>Penicillium</taxon>
        <taxon>Penicillium chrysogenum species complex</taxon>
    </lineage>
</organism>
<proteinExistence type="predicted"/>
<protein>
    <submittedName>
        <fullName evidence="2">Uncharacterized protein</fullName>
    </submittedName>
</protein>
<evidence type="ECO:0000256" key="1">
    <source>
        <dbReference type="SAM" id="MobiDB-lite"/>
    </source>
</evidence>
<sequence length="300" mass="33948">MDFTPWLQSDQEASEPMEIDDQQSQPIEDVHDETPNAALIFDTSDISLNANTLPPTESENAPCVDLSRLKSSEGQERISGLKTMIEESLEQMHTKFVEDGGKETGIGIAPHRRWLAVPAQELYSVSREGVEAFQPLAMNGAKPWKDLRKVDSAPLGSWTLYRGYIVHVDTGCSSCFAKVSDIRCLADGRYAVVYTWLYTREQVAEELEVDGALSPRSRAHLDRMWPHKDRYVHMLSTNRTITLWDTAISRAPESVVSALCYSAIYSTTPTSRRIWNVDNSRFKWMKRILLLEAHEGKVVK</sequence>
<feature type="region of interest" description="Disordered" evidence="1">
    <location>
        <begin position="1"/>
        <end position="33"/>
    </location>
</feature>
<evidence type="ECO:0000313" key="2">
    <source>
        <dbReference type="EMBL" id="KZN87657.1"/>
    </source>
</evidence>
<dbReference type="Proteomes" id="UP000076449">
    <property type="component" value="Chromosome II"/>
</dbReference>
<feature type="compositionally biased region" description="Polar residues" evidence="1">
    <location>
        <begin position="1"/>
        <end position="11"/>
    </location>
</feature>